<dbReference type="EMBL" id="MLJW01000157">
    <property type="protein sequence ID" value="OIQ95948.1"/>
    <property type="molecule type" value="Genomic_DNA"/>
</dbReference>
<dbReference type="InterPro" id="IPR000847">
    <property type="entry name" value="LysR_HTH_N"/>
</dbReference>
<keyword evidence="4" id="KW-0804">Transcription</keyword>
<dbReference type="PRINTS" id="PR00039">
    <property type="entry name" value="HTHLYSR"/>
</dbReference>
<comment type="similarity">
    <text evidence="1">Belongs to the LysR transcriptional regulatory family.</text>
</comment>
<accession>A0A1J5RV38</accession>
<evidence type="ECO:0000256" key="4">
    <source>
        <dbReference type="ARBA" id="ARBA00023163"/>
    </source>
</evidence>
<dbReference type="PANTHER" id="PTHR30419">
    <property type="entry name" value="HTH-TYPE TRANSCRIPTIONAL REGULATOR YBHD"/>
    <property type="match status" value="1"/>
</dbReference>
<sequence length="289" mass="31837">MELRHLRYFLAAAQAQNFTRASDSLHITQPTLSHQIKQLEDELGMPLFDRVGRSVRLTTAGELFQTCAKRALQEIDSGRDALYDLENLKQGSLTLGVLSSFGTFFLPLILADFNAAYPSIKITVLRLRTGEIVKRLLDGELHFGVAYLPAGADQFSVEPLFNDQLALLVGDRHPLAGCPGIALKALSEQRLILLTSEYNTRKLVDATLSVNGIEAQIVMEMNAIEPILATVRHSTLATILSARLVHEMPGLHQIPLTPTATHTVAIFTRRNSYPSAAARALVEAIRARF</sequence>
<dbReference type="InterPro" id="IPR050950">
    <property type="entry name" value="HTH-type_LysR_regulators"/>
</dbReference>
<dbReference type="NCBIfam" id="NF008416">
    <property type="entry name" value="PRK11242.1"/>
    <property type="match status" value="1"/>
</dbReference>
<evidence type="ECO:0000256" key="3">
    <source>
        <dbReference type="ARBA" id="ARBA00023125"/>
    </source>
</evidence>
<dbReference type="Gene3D" id="1.10.10.10">
    <property type="entry name" value="Winged helix-like DNA-binding domain superfamily/Winged helix DNA-binding domain"/>
    <property type="match status" value="1"/>
</dbReference>
<dbReference type="InterPro" id="IPR036390">
    <property type="entry name" value="WH_DNA-bd_sf"/>
</dbReference>
<evidence type="ECO:0000256" key="2">
    <source>
        <dbReference type="ARBA" id="ARBA00023015"/>
    </source>
</evidence>
<name>A0A1J5RV38_9ZZZZ</name>
<dbReference type="GO" id="GO:0005829">
    <property type="term" value="C:cytosol"/>
    <property type="evidence" value="ECO:0007669"/>
    <property type="project" value="TreeGrafter"/>
</dbReference>
<dbReference type="SUPFAM" id="SSF53850">
    <property type="entry name" value="Periplasmic binding protein-like II"/>
    <property type="match status" value="1"/>
</dbReference>
<keyword evidence="2" id="KW-0805">Transcription regulation</keyword>
<proteinExistence type="inferred from homology"/>
<feature type="domain" description="HTH lysR-type" evidence="5">
    <location>
        <begin position="1"/>
        <end position="58"/>
    </location>
</feature>
<dbReference type="Pfam" id="PF00126">
    <property type="entry name" value="HTH_1"/>
    <property type="match status" value="1"/>
</dbReference>
<dbReference type="PROSITE" id="PS50931">
    <property type="entry name" value="HTH_LYSR"/>
    <property type="match status" value="1"/>
</dbReference>
<dbReference type="GO" id="GO:0003700">
    <property type="term" value="F:DNA-binding transcription factor activity"/>
    <property type="evidence" value="ECO:0007669"/>
    <property type="project" value="InterPro"/>
</dbReference>
<dbReference type="CDD" id="cd05466">
    <property type="entry name" value="PBP2_LTTR_substrate"/>
    <property type="match status" value="1"/>
</dbReference>
<dbReference type="InterPro" id="IPR036388">
    <property type="entry name" value="WH-like_DNA-bd_sf"/>
</dbReference>
<protein>
    <submittedName>
        <fullName evidence="6">HTH-type transcriptional regulator CynR</fullName>
    </submittedName>
</protein>
<evidence type="ECO:0000313" key="6">
    <source>
        <dbReference type="EMBL" id="OIQ95948.1"/>
    </source>
</evidence>
<evidence type="ECO:0000259" key="5">
    <source>
        <dbReference type="PROSITE" id="PS50931"/>
    </source>
</evidence>
<dbReference type="Gene3D" id="3.40.190.290">
    <property type="match status" value="1"/>
</dbReference>
<dbReference type="SUPFAM" id="SSF46785">
    <property type="entry name" value="Winged helix' DNA-binding domain"/>
    <property type="match status" value="1"/>
</dbReference>
<dbReference type="GO" id="GO:0003677">
    <property type="term" value="F:DNA binding"/>
    <property type="evidence" value="ECO:0007669"/>
    <property type="project" value="UniProtKB-KW"/>
</dbReference>
<keyword evidence="3" id="KW-0238">DNA-binding</keyword>
<comment type="caution">
    <text evidence="6">The sequence shown here is derived from an EMBL/GenBank/DDBJ whole genome shotgun (WGS) entry which is preliminary data.</text>
</comment>
<evidence type="ECO:0000256" key="1">
    <source>
        <dbReference type="ARBA" id="ARBA00009437"/>
    </source>
</evidence>
<dbReference type="InterPro" id="IPR005119">
    <property type="entry name" value="LysR_subst-bd"/>
</dbReference>
<dbReference type="PANTHER" id="PTHR30419:SF8">
    <property type="entry name" value="NITROGEN ASSIMILATION TRANSCRIPTIONAL ACTIVATOR-RELATED"/>
    <property type="match status" value="1"/>
</dbReference>
<gene>
    <name evidence="6" type="primary">cynR_5</name>
    <name evidence="6" type="ORF">GALL_220810</name>
</gene>
<dbReference type="Pfam" id="PF03466">
    <property type="entry name" value="LysR_substrate"/>
    <property type="match status" value="1"/>
</dbReference>
<organism evidence="6">
    <name type="scientific">mine drainage metagenome</name>
    <dbReference type="NCBI Taxonomy" id="410659"/>
    <lineage>
        <taxon>unclassified sequences</taxon>
        <taxon>metagenomes</taxon>
        <taxon>ecological metagenomes</taxon>
    </lineage>
</organism>
<dbReference type="FunFam" id="1.10.10.10:FF:000001">
    <property type="entry name" value="LysR family transcriptional regulator"/>
    <property type="match status" value="1"/>
</dbReference>
<dbReference type="AlphaFoldDB" id="A0A1J5RV38"/>
<reference evidence="6" key="1">
    <citation type="submission" date="2016-10" db="EMBL/GenBank/DDBJ databases">
        <title>Sequence of Gallionella enrichment culture.</title>
        <authorList>
            <person name="Poehlein A."/>
            <person name="Muehling M."/>
            <person name="Daniel R."/>
        </authorList>
    </citation>
    <scope>NUCLEOTIDE SEQUENCE</scope>
</reference>